<comment type="subcellular location">
    <subcellularLocation>
        <location evidence="2">Cytoplasm</location>
    </subcellularLocation>
    <subcellularLocation>
        <location evidence="1">Nucleus</location>
    </subcellularLocation>
</comment>
<dbReference type="InterPro" id="IPR016024">
    <property type="entry name" value="ARM-type_fold"/>
</dbReference>
<evidence type="ECO:0000313" key="11">
    <source>
        <dbReference type="EMBL" id="KAK4469126.1"/>
    </source>
</evidence>
<reference evidence="11" key="1">
    <citation type="submission" date="2022-04" db="EMBL/GenBank/DDBJ databases">
        <authorList>
            <person name="Xu L."/>
            <person name="Lv Z."/>
        </authorList>
    </citation>
    <scope>NUCLEOTIDE SEQUENCE</scope>
    <source>
        <strain evidence="11">LV_2022a</strain>
    </source>
</reference>
<accession>A0AAE1Z7S8</accession>
<feature type="compositionally biased region" description="Polar residues" evidence="7">
    <location>
        <begin position="1170"/>
        <end position="1184"/>
    </location>
</feature>
<feature type="compositionally biased region" description="Basic residues" evidence="7">
    <location>
        <begin position="1194"/>
        <end position="1208"/>
    </location>
</feature>
<keyword evidence="6" id="KW-0539">Nucleus</keyword>
<evidence type="ECO:0000313" key="12">
    <source>
        <dbReference type="Proteomes" id="UP001292079"/>
    </source>
</evidence>
<sequence length="1208" mass="136308">MSSGIYAIKRMHANKEFGAKNSWRLIQSHEMTFSGHELSESDLGKDASVLIMELNKGFQSPNLGIQCKSIAQFPSVLEKYPFPVVINSILLKVTQIFCDGNNYLRLCILRACTECRAHFKKLTVCEDIIRKLLPFTESNDPTVRALTLRLFGILNEITRDHLGVHHAILKQIESHYEVESDAAVWACHTIAPISSVFAGSLCPILCKILNNLSIDMDTKLKLLYLGKHMHHNSVVADEIRHCLTQMLETYNTTDFVTGILDTLTVLETRAPLHVPIQIDLLIKRLSTEQRPPLRQSVLWNLLTLAENVSHHFDKSHILELSSLYHLEDCSKMDKSLILQIFYCLTTSFYSVEFLTLPSGEFNPIRYYTPVDCIKSALQDDSSYLVIRAIQLACKLTILKGENDSLKNTVDDGSFEFSVDDDSAFQFNPGQFIQLFLYHFNASVKDDVGEVSRRKKLWYLYDDQIPTDDLKCTYNLLVEFFSTFPLYTSKLHKMNFLEGLKLDGAISTGLLSQFLCTIYAKLSQFLFPNPSTITEIHTDTNSVQLNYVNVLSKLTNSVQIENSSSSTSSSSSTPTQNCITSVLSTIGLVFQLTGGSPLTQREQIILVYSVAKCLGEKIVSSTGTSNSSGYRLSPWIAYQLARQANRYGQHEFAGKLYEKLSSLTITEKSYFWLTGLCEFSRMESKLINLTRSLEQDVQETLLIVNSQVDPSAHSTTLAKQSWTVKLIQGLRIASEDACKIQTTIMCVGGSDGRWFQANYIQIRSLLLINLSNLCSTVHHALRIRRWSGSIFMNQSCKSDPAHLQTSQCTLFNMNAPSNLIWLSNCVESWNTLLKEIFKLRAQCLDADLETHRHLEAITQLVEFFIEILNLIDGSCYSSKLSSIGEYFSSRNNSNSFQTYESDPYGKVILTLRGLMGKLFPDNNSNTPCIREWLPIIIYKVVQIASHWPRFFFQRLQTTTVRLVLLPKAGSNPEDILTISSDICHMIQVMGVVQQRSRLEKQALLRRIKAVQIAINVHEICPESIKTNQFTKMDCIFSTKKMAQLKGDYFHCEFCIRFPQTELNNISSVESVVVAAPNRQSDRIFCIHAHPILIDDFGSHWDLSTNAGASDESVLVRVESLPVVASLHTSNPSDQNLHQLIENQETVETPQVVRSHQSASSVSSSKDSSSSHTFHQKSQLSKSKIASRSLEGWRSPKSRSKKISSHLKPS</sequence>
<evidence type="ECO:0000256" key="4">
    <source>
        <dbReference type="ARBA" id="ARBA00015336"/>
    </source>
</evidence>
<evidence type="ECO:0000256" key="6">
    <source>
        <dbReference type="ARBA" id="ARBA00023242"/>
    </source>
</evidence>
<gene>
    <name evidence="11" type="ORF">MN116_006710</name>
</gene>
<organism evidence="11 12">
    <name type="scientific">Schistosoma mekongi</name>
    <name type="common">Parasitic worm</name>
    <dbReference type="NCBI Taxonomy" id="38744"/>
    <lineage>
        <taxon>Eukaryota</taxon>
        <taxon>Metazoa</taxon>
        <taxon>Spiralia</taxon>
        <taxon>Lophotrochozoa</taxon>
        <taxon>Platyhelminthes</taxon>
        <taxon>Trematoda</taxon>
        <taxon>Digenea</taxon>
        <taxon>Strigeidida</taxon>
        <taxon>Schistosomatoidea</taxon>
        <taxon>Schistosomatidae</taxon>
        <taxon>Schistosoma</taxon>
    </lineage>
</organism>
<feature type="compositionally biased region" description="Low complexity" evidence="7">
    <location>
        <begin position="1153"/>
        <end position="1169"/>
    </location>
</feature>
<dbReference type="SUPFAM" id="SSF48371">
    <property type="entry name" value="ARM repeat"/>
    <property type="match status" value="1"/>
</dbReference>
<proteinExistence type="inferred from homology"/>
<evidence type="ECO:0000256" key="5">
    <source>
        <dbReference type="ARBA" id="ARBA00022490"/>
    </source>
</evidence>
<evidence type="ECO:0000256" key="3">
    <source>
        <dbReference type="ARBA" id="ARBA00008565"/>
    </source>
</evidence>
<evidence type="ECO:0000259" key="10">
    <source>
        <dbReference type="Pfam" id="PF24437"/>
    </source>
</evidence>
<feature type="domain" description="Integrator complex subunit 7 N-terminal" evidence="9">
    <location>
        <begin position="51"/>
        <end position="648"/>
    </location>
</feature>
<dbReference type="Gene3D" id="1.25.10.10">
    <property type="entry name" value="Leucine-rich Repeat Variant"/>
    <property type="match status" value="1"/>
</dbReference>
<feature type="region of interest" description="Disordered" evidence="7">
    <location>
        <begin position="1146"/>
        <end position="1208"/>
    </location>
</feature>
<evidence type="ECO:0000259" key="9">
    <source>
        <dbReference type="Pfam" id="PF24436"/>
    </source>
</evidence>
<dbReference type="InterPro" id="IPR056517">
    <property type="entry name" value="INTS7_HB"/>
</dbReference>
<dbReference type="AlphaFoldDB" id="A0AAE1Z7S8"/>
<dbReference type="InterPro" id="IPR054519">
    <property type="entry name" value="INTS7_C"/>
</dbReference>
<keyword evidence="12" id="KW-1185">Reference proteome</keyword>
<dbReference type="EMBL" id="JALJAT010000005">
    <property type="protein sequence ID" value="KAK4469126.1"/>
    <property type="molecule type" value="Genomic_DNA"/>
</dbReference>
<protein>
    <recommendedName>
        <fullName evidence="4">Integrator complex subunit 7</fullName>
    </recommendedName>
</protein>
<evidence type="ECO:0000256" key="2">
    <source>
        <dbReference type="ARBA" id="ARBA00004496"/>
    </source>
</evidence>
<dbReference type="GO" id="GO:0034472">
    <property type="term" value="P:snRNA 3'-end processing"/>
    <property type="evidence" value="ECO:0007669"/>
    <property type="project" value="TreeGrafter"/>
</dbReference>
<dbReference type="GO" id="GO:0005737">
    <property type="term" value="C:cytoplasm"/>
    <property type="evidence" value="ECO:0007669"/>
    <property type="project" value="UniProtKB-SubCell"/>
</dbReference>
<dbReference type="InterPro" id="IPR011989">
    <property type="entry name" value="ARM-like"/>
</dbReference>
<keyword evidence="5" id="KW-0963">Cytoplasm</keyword>
<comment type="caution">
    <text evidence="11">The sequence shown here is derived from an EMBL/GenBank/DDBJ whole genome shotgun (WGS) entry which is preliminary data.</text>
</comment>
<dbReference type="Pfam" id="PF22965">
    <property type="entry name" value="INTS7_C"/>
    <property type="match status" value="1"/>
</dbReference>
<comment type="similarity">
    <text evidence="3">Belongs to the Integrator subunit 7 family.</text>
</comment>
<feature type="domain" description="Integrator complex subunit 7 helical bundle" evidence="10">
    <location>
        <begin position="649"/>
        <end position="698"/>
    </location>
</feature>
<reference evidence="11" key="2">
    <citation type="journal article" date="2023" name="Infect Dis Poverty">
        <title>Chromosome-scale genome of the human blood fluke Schistosoma mekongi and its implications for public health.</title>
        <authorList>
            <person name="Zhou M."/>
            <person name="Xu L."/>
            <person name="Xu D."/>
            <person name="Chen W."/>
            <person name="Khan J."/>
            <person name="Hu Y."/>
            <person name="Huang H."/>
            <person name="Wei H."/>
            <person name="Zhang Y."/>
            <person name="Chusongsang P."/>
            <person name="Tanasarnprasert K."/>
            <person name="Hu X."/>
            <person name="Limpanont Y."/>
            <person name="Lv Z."/>
        </authorList>
    </citation>
    <scope>NUCLEOTIDE SEQUENCE</scope>
    <source>
        <strain evidence="11">LV_2022a</strain>
    </source>
</reference>
<dbReference type="GO" id="GO:0032039">
    <property type="term" value="C:integrator complex"/>
    <property type="evidence" value="ECO:0007669"/>
    <property type="project" value="InterPro"/>
</dbReference>
<dbReference type="Pfam" id="PF24437">
    <property type="entry name" value="INTS7_HB"/>
    <property type="match status" value="1"/>
</dbReference>
<dbReference type="PANTHER" id="PTHR13322:SF2">
    <property type="entry name" value="INTEGRATOR COMPLEX SUBUNIT 7"/>
    <property type="match status" value="1"/>
</dbReference>
<dbReference type="InterPro" id="IPR056516">
    <property type="entry name" value="INTS7_N"/>
</dbReference>
<dbReference type="Proteomes" id="UP001292079">
    <property type="component" value="Unassembled WGS sequence"/>
</dbReference>
<evidence type="ECO:0000256" key="1">
    <source>
        <dbReference type="ARBA" id="ARBA00004123"/>
    </source>
</evidence>
<dbReference type="InterPro" id="IPR033060">
    <property type="entry name" value="INTS7"/>
</dbReference>
<dbReference type="Pfam" id="PF24436">
    <property type="entry name" value="INTS7_N"/>
    <property type="match status" value="1"/>
</dbReference>
<evidence type="ECO:0000259" key="8">
    <source>
        <dbReference type="Pfam" id="PF22965"/>
    </source>
</evidence>
<name>A0AAE1Z7S8_SCHME</name>
<evidence type="ECO:0000256" key="7">
    <source>
        <dbReference type="SAM" id="MobiDB-lite"/>
    </source>
</evidence>
<feature type="domain" description="Integrator complex subunit 7 C-terminal" evidence="8">
    <location>
        <begin position="960"/>
        <end position="1065"/>
    </location>
</feature>
<dbReference type="PANTHER" id="PTHR13322">
    <property type="entry name" value="C1ORF73 PROTEIN"/>
    <property type="match status" value="1"/>
</dbReference>